<comment type="similarity">
    <text evidence="2">Belongs to the nitroreductase family.</text>
</comment>
<organism evidence="7">
    <name type="scientific">Cladocopium goreaui</name>
    <dbReference type="NCBI Taxonomy" id="2562237"/>
    <lineage>
        <taxon>Eukaryota</taxon>
        <taxon>Sar</taxon>
        <taxon>Alveolata</taxon>
        <taxon>Dinophyceae</taxon>
        <taxon>Suessiales</taxon>
        <taxon>Symbiodiniaceae</taxon>
        <taxon>Cladocopium</taxon>
    </lineage>
</organism>
<dbReference type="InterPro" id="IPR029479">
    <property type="entry name" value="Nitroreductase"/>
</dbReference>
<feature type="domain" description="Nitroreductase" evidence="6">
    <location>
        <begin position="614"/>
        <end position="808"/>
    </location>
</feature>
<accession>A0A9P1BNL2</accession>
<dbReference type="EMBL" id="CAMXCT020000233">
    <property type="protein sequence ID" value="CAL1129300.1"/>
    <property type="molecule type" value="Genomic_DNA"/>
</dbReference>
<evidence type="ECO:0000259" key="6">
    <source>
        <dbReference type="Pfam" id="PF00881"/>
    </source>
</evidence>
<gene>
    <name evidence="7" type="ORF">C1SCF055_LOCUS4194</name>
</gene>
<reference evidence="8" key="2">
    <citation type="submission" date="2024-04" db="EMBL/GenBank/DDBJ databases">
        <authorList>
            <person name="Chen Y."/>
            <person name="Shah S."/>
            <person name="Dougan E. K."/>
            <person name="Thang M."/>
            <person name="Chan C."/>
        </authorList>
    </citation>
    <scope>NUCLEOTIDE SEQUENCE [LARGE SCALE GENOMIC DNA]</scope>
</reference>
<keyword evidence="10" id="KW-1185">Reference proteome</keyword>
<dbReference type="PANTHER" id="PTHR43673:SF2">
    <property type="entry name" value="NITROREDUCTASE"/>
    <property type="match status" value="1"/>
</dbReference>
<dbReference type="CDD" id="cd02136">
    <property type="entry name" value="PnbA_NfnB-like"/>
    <property type="match status" value="1"/>
</dbReference>
<evidence type="ECO:0000256" key="3">
    <source>
        <dbReference type="ARBA" id="ARBA00022630"/>
    </source>
</evidence>
<dbReference type="OrthoDB" id="41362at2759"/>
<proteinExistence type="inferred from homology"/>
<dbReference type="EMBL" id="CAMXCT030000233">
    <property type="protein sequence ID" value="CAL4763237.1"/>
    <property type="molecule type" value="Genomic_DNA"/>
</dbReference>
<comment type="cofactor">
    <cofactor evidence="1">
        <name>FMN</name>
        <dbReference type="ChEBI" id="CHEBI:58210"/>
    </cofactor>
</comment>
<dbReference type="Pfam" id="PF00881">
    <property type="entry name" value="Nitroreductase"/>
    <property type="match status" value="1"/>
</dbReference>
<evidence type="ECO:0000256" key="4">
    <source>
        <dbReference type="ARBA" id="ARBA00022643"/>
    </source>
</evidence>
<evidence type="ECO:0000313" key="9">
    <source>
        <dbReference type="EMBL" id="CAL4763237.1"/>
    </source>
</evidence>
<keyword evidence="3" id="KW-0285">Flavoprotein</keyword>
<keyword evidence="5" id="KW-0560">Oxidoreductase</keyword>
<dbReference type="InterPro" id="IPR000415">
    <property type="entry name" value="Nitroreductase-like"/>
</dbReference>
<evidence type="ECO:0000256" key="2">
    <source>
        <dbReference type="ARBA" id="ARBA00007118"/>
    </source>
</evidence>
<dbReference type="Gene3D" id="3.40.109.10">
    <property type="entry name" value="NADH Oxidase"/>
    <property type="match status" value="1"/>
</dbReference>
<evidence type="ECO:0000313" key="8">
    <source>
        <dbReference type="EMBL" id="CAL1129300.1"/>
    </source>
</evidence>
<evidence type="ECO:0000256" key="5">
    <source>
        <dbReference type="ARBA" id="ARBA00023002"/>
    </source>
</evidence>
<dbReference type="AlphaFoldDB" id="A0A9P1BNL2"/>
<name>A0A9P1BNL2_9DINO</name>
<dbReference type="PANTHER" id="PTHR43673">
    <property type="entry name" value="NAD(P)H NITROREDUCTASE YDGI-RELATED"/>
    <property type="match status" value="1"/>
</dbReference>
<dbReference type="GO" id="GO:0016491">
    <property type="term" value="F:oxidoreductase activity"/>
    <property type="evidence" value="ECO:0007669"/>
    <property type="project" value="UniProtKB-KW"/>
</dbReference>
<sequence length="841" mass="91468">MFLTLPPLVENPPAAAVNQETALNPSTAAVNAESVSTSLAVTEEMFLTLPPLVENPPATAVNQETAFNPATAAVNDESVSTSLAATEEMSPTLPPLVENPPAAAVNQETAFNPATAAVNDESVSTSLAVTEETALNPSTAAVNAESVSTSLAVTEEMFLTLPPLVENPPAAAVNQETALNPSTAAVNAESVSTSLAVTEDMSPTLPPVVADPPVAAANQEATHILAVPGNLTPPVPHVMVDLVEIPGNCATAVLTTSPLTQACCKTAVDRLLATAQMRSEFLRNARLPFNVHKWWQHLAPPVRRLYEERQEAFTAGQRWTGIAVLIAGQVRDGTRPYIVENIHKNLFQELIDANIRYHIFAVLEYTRNGFSWRGPKNESRNFNDNDVRRVLERYGNGGNFTLLEWNEDHKQRAKAQMLENCTWRHYVGERVRALPLQYVKISAALHLMRQAEEKMGTRFALVVRIRPDVTYSQSMGRLLHGRLEEAKGPVNVSVPSMCGAIGGGLGDAVLVADRCSVEALHAVAPVVQGCKVEDDCQSWVAVRDACLQSKTLATGGVLQEAWVDSYGAALWRSDHVLWDRRPVGLAHLSDGVKADETGPKERFDVGLVLALQLRHTCRAFLTDPVPLELLQEILATANLAPSGGNTQPWHLYVVTGASLNALTEAALKHLSGSRGSGPLEYKVYPKKEDLPADLHQAYMSRRIKVAQDMWQLMGVKREDKAERAKALMENFRFWGAPVGIIVTVDRGGDKNAWGHVGMMLQSLSLLAVQYGLGTAMLEAWGNLGNCVYEALDIPMEREVIWCGVALGYPDSSSKLSDMATERRKLQEFCRIFPGFESKSKL</sequence>
<dbReference type="Proteomes" id="UP001152797">
    <property type="component" value="Unassembled WGS sequence"/>
</dbReference>
<comment type="caution">
    <text evidence="7">The sequence shown here is derived from an EMBL/GenBank/DDBJ whole genome shotgun (WGS) entry which is preliminary data.</text>
</comment>
<evidence type="ECO:0000313" key="7">
    <source>
        <dbReference type="EMBL" id="CAI3975925.1"/>
    </source>
</evidence>
<reference evidence="7" key="1">
    <citation type="submission" date="2022-10" db="EMBL/GenBank/DDBJ databases">
        <authorList>
            <person name="Chen Y."/>
            <person name="Dougan E. K."/>
            <person name="Chan C."/>
            <person name="Rhodes N."/>
            <person name="Thang M."/>
        </authorList>
    </citation>
    <scope>NUCLEOTIDE SEQUENCE</scope>
</reference>
<protein>
    <submittedName>
        <fullName evidence="9">Nitrobenzene nitroreductase (Oxygen-insensitiv e nitroreductase) (Type I nitroreductase)</fullName>
    </submittedName>
</protein>
<evidence type="ECO:0000313" key="10">
    <source>
        <dbReference type="Proteomes" id="UP001152797"/>
    </source>
</evidence>
<dbReference type="EMBL" id="CAMXCT010000233">
    <property type="protein sequence ID" value="CAI3975925.1"/>
    <property type="molecule type" value="Genomic_DNA"/>
</dbReference>
<keyword evidence="4" id="KW-0288">FMN</keyword>
<dbReference type="SUPFAM" id="SSF55469">
    <property type="entry name" value="FMN-dependent nitroreductase-like"/>
    <property type="match status" value="1"/>
</dbReference>
<evidence type="ECO:0000256" key="1">
    <source>
        <dbReference type="ARBA" id="ARBA00001917"/>
    </source>
</evidence>